<dbReference type="InterPro" id="IPR021424">
    <property type="entry name" value="PorA"/>
</dbReference>
<gene>
    <name evidence="2" type="ORF">SAMN05661109_00816</name>
</gene>
<dbReference type="Pfam" id="PF11271">
    <property type="entry name" value="PorA"/>
    <property type="match status" value="1"/>
</dbReference>
<feature type="transmembrane region" description="Helical" evidence="1">
    <location>
        <begin position="22"/>
        <end position="45"/>
    </location>
</feature>
<evidence type="ECO:0000256" key="1">
    <source>
        <dbReference type="SAM" id="Phobius"/>
    </source>
</evidence>
<accession>A0A1H9R988</accession>
<keyword evidence="1" id="KW-0472">Membrane</keyword>
<protein>
    <recommendedName>
        <fullName evidence="4">DUF3068 domain-containing protein</fullName>
    </recommendedName>
</protein>
<dbReference type="Proteomes" id="UP000198929">
    <property type="component" value="Unassembled WGS sequence"/>
</dbReference>
<keyword evidence="1" id="KW-1133">Transmembrane helix</keyword>
<feature type="transmembrane region" description="Helical" evidence="1">
    <location>
        <begin position="299"/>
        <end position="319"/>
    </location>
</feature>
<evidence type="ECO:0000313" key="3">
    <source>
        <dbReference type="Proteomes" id="UP000198929"/>
    </source>
</evidence>
<sequence>MGVSHASDSACRLPFMLPKSRIISALLVGLGVALVVAGLVAPRFLLGDGRMPLDLENTTYTLYDENGTVKGDKTGVTRQLHMEIQNPANDEMVSLRVGDTLFQGNDGSDFDSLVSASTWSWEMDRVTGEPLDSATLSTVMVMPPAHVEMAGPWFKLPVEGAVDTRAEQVEVFDPILRATAPAILAGADKVNGVVLTYQQMVEPTNLATKYAALNNTKMVTDEEGNTEQLFLTYRADRLLHYESNTGVLVGIQEDVDLYYADRDGNRTEDYVTYSAQTEGDEQRQDALADIPSQSESQTVTIIVMVVGALIAVVGLIGALRPDRRQAASVSRAEPKD</sequence>
<name>A0A1H9R988_9CORY</name>
<evidence type="ECO:0008006" key="4">
    <source>
        <dbReference type="Google" id="ProtNLM"/>
    </source>
</evidence>
<organism evidence="2 3">
    <name type="scientific">Corynebacterium cystitidis DSM 20524</name>
    <dbReference type="NCBI Taxonomy" id="1121357"/>
    <lineage>
        <taxon>Bacteria</taxon>
        <taxon>Bacillati</taxon>
        <taxon>Actinomycetota</taxon>
        <taxon>Actinomycetes</taxon>
        <taxon>Mycobacteriales</taxon>
        <taxon>Corynebacteriaceae</taxon>
        <taxon>Corynebacterium</taxon>
    </lineage>
</organism>
<evidence type="ECO:0000313" key="2">
    <source>
        <dbReference type="EMBL" id="SER69228.1"/>
    </source>
</evidence>
<keyword evidence="3" id="KW-1185">Reference proteome</keyword>
<dbReference type="AlphaFoldDB" id="A0A1H9R988"/>
<proteinExistence type="predicted"/>
<keyword evidence="1" id="KW-0812">Transmembrane</keyword>
<reference evidence="3" key="1">
    <citation type="submission" date="2016-10" db="EMBL/GenBank/DDBJ databases">
        <authorList>
            <person name="Varghese N."/>
            <person name="Submissions S."/>
        </authorList>
    </citation>
    <scope>NUCLEOTIDE SEQUENCE [LARGE SCALE GENOMIC DNA]</scope>
    <source>
        <strain evidence="3">DSM 20524</strain>
    </source>
</reference>
<dbReference type="STRING" id="1121357.SAMN05661109_00816"/>
<dbReference type="EMBL" id="FOGQ01000002">
    <property type="protein sequence ID" value="SER69228.1"/>
    <property type="molecule type" value="Genomic_DNA"/>
</dbReference>